<sequence length="48" mass="5717">MYSPFVCNVKDKHILQEQIPSYEPKCFLTIKIYYVFEMTVNIPVIFGE</sequence>
<dbReference type="Proteomes" id="UP000194439">
    <property type="component" value="Unassembled WGS sequence"/>
</dbReference>
<gene>
    <name evidence="1" type="ORF">BACERE00185_04692</name>
</gene>
<proteinExistence type="predicted"/>
<accession>A0A1Y6AIU5</accession>
<organism evidence="1 2">
    <name type="scientific">Bacillus mobilis</name>
    <dbReference type="NCBI Taxonomy" id="2026190"/>
    <lineage>
        <taxon>Bacteria</taxon>
        <taxon>Bacillati</taxon>
        <taxon>Bacillota</taxon>
        <taxon>Bacilli</taxon>
        <taxon>Bacillales</taxon>
        <taxon>Bacillaceae</taxon>
        <taxon>Bacillus</taxon>
        <taxon>Bacillus cereus group</taxon>
    </lineage>
</organism>
<name>A0A1Y6AIU5_9BACI</name>
<reference evidence="2" key="1">
    <citation type="submission" date="2017-04" db="EMBL/GenBank/DDBJ databases">
        <authorList>
            <person name="Criscuolo A."/>
        </authorList>
    </citation>
    <scope>NUCLEOTIDE SEQUENCE [LARGE SCALE GENOMIC DNA]</scope>
</reference>
<dbReference type="AlphaFoldDB" id="A0A1Y6AIU5"/>
<evidence type="ECO:0000313" key="2">
    <source>
        <dbReference type="Proteomes" id="UP000194439"/>
    </source>
</evidence>
<dbReference type="EMBL" id="FWZD01000069">
    <property type="protein sequence ID" value="SME40809.1"/>
    <property type="molecule type" value="Genomic_DNA"/>
</dbReference>
<evidence type="ECO:0000313" key="1">
    <source>
        <dbReference type="EMBL" id="SME40809.1"/>
    </source>
</evidence>
<protein>
    <submittedName>
        <fullName evidence="1">Uncharacterized protein</fullName>
    </submittedName>
</protein>